<dbReference type="AlphaFoldDB" id="A0AAD7IDV1"/>
<name>A0AAD7IDV1_9AGAR</name>
<keyword evidence="2" id="KW-1185">Reference proteome</keyword>
<evidence type="ECO:0000313" key="1">
    <source>
        <dbReference type="EMBL" id="KAJ7740544.1"/>
    </source>
</evidence>
<dbReference type="InterPro" id="IPR032675">
    <property type="entry name" value="LRR_dom_sf"/>
</dbReference>
<accession>A0AAD7IDV1</accession>
<sequence length="454" mass="52092">MARTSISHFPAEIGVRIFNEVFYCESSFSFSKFVRTRWTMRRASSEWMRIISGFPKFWTPIYMDLDTPAELIQTFVERAGGLNIKLCMDFHSVDNYFEAHRDVHTSQELVTERMSIVQLFIDRVDQIMVETEDRTVYDSVQDALRASYAPLLREVTIRFTHSPTRQDYGALNRPGWSAVQLPNVERIHLHGTLFPFPLASAQSHTLRELRIYNVPMERAFDCQVIGSVVMDSPRLEELALWGVHFSGETTEQVKSMSLHTLRLNFGDPNVTRLAVKLDLPNLRTVHLLISHPTHVDRAVTCPQLWSGATHLKIDDNGRDVYNLPPLFEMFRSVTHLDITDCEGQLLHELIAYSGLHMSGETTTVFCQLQSLETAHATALEVLQFCMRHGANGSSDGSQMKLREVMMGIVGRPFGRVEHARNIEWMRKHVRNFRVYKYSSKWGLSVEEKAAKLTV</sequence>
<dbReference type="EMBL" id="JARKIB010000102">
    <property type="protein sequence ID" value="KAJ7740544.1"/>
    <property type="molecule type" value="Genomic_DNA"/>
</dbReference>
<gene>
    <name evidence="1" type="ORF">B0H16DRAFT_1464782</name>
</gene>
<dbReference type="Gene3D" id="3.80.10.10">
    <property type="entry name" value="Ribonuclease Inhibitor"/>
    <property type="match status" value="1"/>
</dbReference>
<dbReference type="SUPFAM" id="SSF52047">
    <property type="entry name" value="RNI-like"/>
    <property type="match status" value="1"/>
</dbReference>
<evidence type="ECO:0000313" key="2">
    <source>
        <dbReference type="Proteomes" id="UP001215598"/>
    </source>
</evidence>
<reference evidence="1" key="1">
    <citation type="submission" date="2023-03" db="EMBL/GenBank/DDBJ databases">
        <title>Massive genome expansion in bonnet fungi (Mycena s.s.) driven by repeated elements and novel gene families across ecological guilds.</title>
        <authorList>
            <consortium name="Lawrence Berkeley National Laboratory"/>
            <person name="Harder C.B."/>
            <person name="Miyauchi S."/>
            <person name="Viragh M."/>
            <person name="Kuo A."/>
            <person name="Thoen E."/>
            <person name="Andreopoulos B."/>
            <person name="Lu D."/>
            <person name="Skrede I."/>
            <person name="Drula E."/>
            <person name="Henrissat B."/>
            <person name="Morin E."/>
            <person name="Kohler A."/>
            <person name="Barry K."/>
            <person name="LaButti K."/>
            <person name="Morin E."/>
            <person name="Salamov A."/>
            <person name="Lipzen A."/>
            <person name="Mereny Z."/>
            <person name="Hegedus B."/>
            <person name="Baldrian P."/>
            <person name="Stursova M."/>
            <person name="Weitz H."/>
            <person name="Taylor A."/>
            <person name="Grigoriev I.V."/>
            <person name="Nagy L.G."/>
            <person name="Martin F."/>
            <person name="Kauserud H."/>
        </authorList>
    </citation>
    <scope>NUCLEOTIDE SEQUENCE</scope>
    <source>
        <strain evidence="1">CBHHK182m</strain>
    </source>
</reference>
<protein>
    <recommendedName>
        <fullName evidence="3">F-box domain-containing protein</fullName>
    </recommendedName>
</protein>
<evidence type="ECO:0008006" key="3">
    <source>
        <dbReference type="Google" id="ProtNLM"/>
    </source>
</evidence>
<dbReference type="Proteomes" id="UP001215598">
    <property type="component" value="Unassembled WGS sequence"/>
</dbReference>
<proteinExistence type="predicted"/>
<comment type="caution">
    <text evidence="1">The sequence shown here is derived from an EMBL/GenBank/DDBJ whole genome shotgun (WGS) entry which is preliminary data.</text>
</comment>
<organism evidence="1 2">
    <name type="scientific">Mycena metata</name>
    <dbReference type="NCBI Taxonomy" id="1033252"/>
    <lineage>
        <taxon>Eukaryota</taxon>
        <taxon>Fungi</taxon>
        <taxon>Dikarya</taxon>
        <taxon>Basidiomycota</taxon>
        <taxon>Agaricomycotina</taxon>
        <taxon>Agaricomycetes</taxon>
        <taxon>Agaricomycetidae</taxon>
        <taxon>Agaricales</taxon>
        <taxon>Marasmiineae</taxon>
        <taxon>Mycenaceae</taxon>
        <taxon>Mycena</taxon>
    </lineage>
</organism>